<proteinExistence type="inferred from homology"/>
<evidence type="ECO:0000256" key="4">
    <source>
        <dbReference type="ARBA" id="ARBA00023157"/>
    </source>
</evidence>
<dbReference type="InterPro" id="IPR017937">
    <property type="entry name" value="Thioredoxin_CS"/>
</dbReference>
<evidence type="ECO:0000256" key="7">
    <source>
        <dbReference type="PIRNR" id="PIRNR000077"/>
    </source>
</evidence>
<dbReference type="PRINTS" id="PR00421">
    <property type="entry name" value="THIOREDOXIN"/>
</dbReference>
<evidence type="ECO:0000313" key="11">
    <source>
        <dbReference type="EMBL" id="EEF58737.1"/>
    </source>
</evidence>
<evidence type="ECO:0000256" key="2">
    <source>
        <dbReference type="ARBA" id="ARBA00022448"/>
    </source>
</evidence>
<dbReference type="Pfam" id="PF00085">
    <property type="entry name" value="Thioredoxin"/>
    <property type="match status" value="1"/>
</dbReference>
<dbReference type="InterPro" id="IPR036249">
    <property type="entry name" value="Thioredoxin-like_sf"/>
</dbReference>
<dbReference type="CDD" id="cd02947">
    <property type="entry name" value="TRX_family"/>
    <property type="match status" value="1"/>
</dbReference>
<feature type="site" description="Contributes to redox potential value" evidence="8">
    <location>
        <position position="40"/>
    </location>
</feature>
<evidence type="ECO:0000256" key="1">
    <source>
        <dbReference type="ARBA" id="ARBA00008987"/>
    </source>
</evidence>
<dbReference type="GO" id="GO:0015035">
    <property type="term" value="F:protein-disulfide reductase activity"/>
    <property type="evidence" value="ECO:0007669"/>
    <property type="project" value="UniProtKB-UniRule"/>
</dbReference>
<feature type="disulfide bond" description="Redox-active" evidence="9">
    <location>
        <begin position="39"/>
        <end position="42"/>
    </location>
</feature>
<reference evidence="11 12" key="1">
    <citation type="journal article" date="2011" name="J. Bacteriol.">
        <title>Genome sequence of 'Pedosphaera parvula' Ellin514, an aerobic Verrucomicrobial isolate from pasture soil.</title>
        <authorList>
            <person name="Kant R."/>
            <person name="van Passel M.W."/>
            <person name="Sangwan P."/>
            <person name="Palva A."/>
            <person name="Lucas S."/>
            <person name="Copeland A."/>
            <person name="Lapidus A."/>
            <person name="Glavina Del Rio T."/>
            <person name="Dalin E."/>
            <person name="Tice H."/>
            <person name="Bruce D."/>
            <person name="Goodwin L."/>
            <person name="Pitluck S."/>
            <person name="Chertkov O."/>
            <person name="Larimer F.W."/>
            <person name="Land M.L."/>
            <person name="Hauser L."/>
            <person name="Brettin T.S."/>
            <person name="Detter J.C."/>
            <person name="Han S."/>
            <person name="de Vos W.M."/>
            <person name="Janssen P.H."/>
            <person name="Smidt H."/>
        </authorList>
    </citation>
    <scope>NUCLEOTIDE SEQUENCE [LARGE SCALE GENOMIC DNA]</scope>
    <source>
        <strain evidence="11 12">Ellin514</strain>
    </source>
</reference>
<organism evidence="11 12">
    <name type="scientific">Pedosphaera parvula (strain Ellin514)</name>
    <dbReference type="NCBI Taxonomy" id="320771"/>
    <lineage>
        <taxon>Bacteria</taxon>
        <taxon>Pseudomonadati</taxon>
        <taxon>Verrucomicrobiota</taxon>
        <taxon>Pedosphaerae</taxon>
        <taxon>Pedosphaerales</taxon>
        <taxon>Pedosphaeraceae</taxon>
        <taxon>Pedosphaera</taxon>
    </lineage>
</organism>
<dbReference type="PROSITE" id="PS51352">
    <property type="entry name" value="THIOREDOXIN_2"/>
    <property type="match status" value="1"/>
</dbReference>
<evidence type="ECO:0000256" key="6">
    <source>
        <dbReference type="NCBIfam" id="TIGR01068"/>
    </source>
</evidence>
<gene>
    <name evidence="11" type="ORF">Cflav_PD1833</name>
</gene>
<dbReference type="EMBL" id="ABOX02000038">
    <property type="protein sequence ID" value="EEF58737.1"/>
    <property type="molecule type" value="Genomic_DNA"/>
</dbReference>
<dbReference type="InterPro" id="IPR005746">
    <property type="entry name" value="Thioredoxin"/>
</dbReference>
<dbReference type="Gene3D" id="3.40.30.10">
    <property type="entry name" value="Glutaredoxin"/>
    <property type="match status" value="1"/>
</dbReference>
<keyword evidence="3" id="KW-0249">Electron transport</keyword>
<protein>
    <recommendedName>
        <fullName evidence="6 7">Thioredoxin</fullName>
    </recommendedName>
</protein>
<evidence type="ECO:0000256" key="5">
    <source>
        <dbReference type="ARBA" id="ARBA00023284"/>
    </source>
</evidence>
<evidence type="ECO:0000256" key="3">
    <source>
        <dbReference type="ARBA" id="ARBA00022982"/>
    </source>
</evidence>
<evidence type="ECO:0000313" key="12">
    <source>
        <dbReference type="Proteomes" id="UP000003688"/>
    </source>
</evidence>
<dbReference type="RefSeq" id="WP_007417262.1">
    <property type="nucleotide sequence ID" value="NZ_ABOX02000038.1"/>
</dbReference>
<keyword evidence="12" id="KW-1185">Reference proteome</keyword>
<evidence type="ECO:0000259" key="10">
    <source>
        <dbReference type="PROSITE" id="PS51352"/>
    </source>
</evidence>
<dbReference type="PIRSF" id="PIRSF000077">
    <property type="entry name" value="Thioredoxin"/>
    <property type="match status" value="1"/>
</dbReference>
<dbReference type="STRING" id="320771.Cflav_PD1833"/>
<evidence type="ECO:0000256" key="9">
    <source>
        <dbReference type="PIRSR" id="PIRSR000077-4"/>
    </source>
</evidence>
<comment type="caution">
    <text evidence="11">The sequence shown here is derived from an EMBL/GenBank/DDBJ whole genome shotgun (WGS) entry which is preliminary data.</text>
</comment>
<dbReference type="FunFam" id="3.40.30.10:FF:000001">
    <property type="entry name" value="Thioredoxin"/>
    <property type="match status" value="1"/>
</dbReference>
<dbReference type="GO" id="GO:0005737">
    <property type="term" value="C:cytoplasm"/>
    <property type="evidence" value="ECO:0007669"/>
    <property type="project" value="TreeGrafter"/>
</dbReference>
<feature type="active site" description="Nucleophile" evidence="8">
    <location>
        <position position="42"/>
    </location>
</feature>
<dbReference type="PANTHER" id="PTHR45663">
    <property type="entry name" value="GEO12009P1"/>
    <property type="match status" value="1"/>
</dbReference>
<name>B9XN75_PEDPL</name>
<feature type="site" description="Contributes to redox potential value" evidence="8">
    <location>
        <position position="41"/>
    </location>
</feature>
<sequence>MNNTTVADKKYVDVTDGSFTQEVLESNVPVLVDFWASWCGPCRMISPLVESLAVDFAGKAKIAKVNVDENPGLCSQFSIRSIPTLLIFKNGKLVDTSIGASSKTSLTEKLSKYL</sequence>
<feature type="site" description="Deprotonates C-terminal active site Cys" evidence="8">
    <location>
        <position position="33"/>
    </location>
</feature>
<dbReference type="InterPro" id="IPR013766">
    <property type="entry name" value="Thioredoxin_domain"/>
</dbReference>
<accession>B9XN75</accession>
<keyword evidence="2" id="KW-0813">Transport</keyword>
<dbReference type="NCBIfam" id="TIGR01068">
    <property type="entry name" value="thioredoxin"/>
    <property type="match status" value="1"/>
</dbReference>
<dbReference type="PROSITE" id="PS00194">
    <property type="entry name" value="THIOREDOXIN_1"/>
    <property type="match status" value="1"/>
</dbReference>
<dbReference type="Proteomes" id="UP000003688">
    <property type="component" value="Unassembled WGS sequence"/>
</dbReference>
<comment type="similarity">
    <text evidence="1 7">Belongs to the thioredoxin family.</text>
</comment>
<keyword evidence="4 9" id="KW-1015">Disulfide bond</keyword>
<dbReference type="PANTHER" id="PTHR45663:SF11">
    <property type="entry name" value="GEO12009P1"/>
    <property type="match status" value="1"/>
</dbReference>
<feature type="active site" description="Nucleophile" evidence="8">
    <location>
        <position position="39"/>
    </location>
</feature>
<dbReference type="SUPFAM" id="SSF52833">
    <property type="entry name" value="Thioredoxin-like"/>
    <property type="match status" value="1"/>
</dbReference>
<dbReference type="OrthoDB" id="9790390at2"/>
<dbReference type="AlphaFoldDB" id="B9XN75"/>
<keyword evidence="5 9" id="KW-0676">Redox-active center</keyword>
<feature type="domain" description="Thioredoxin" evidence="10">
    <location>
        <begin position="1"/>
        <end position="114"/>
    </location>
</feature>
<evidence type="ECO:0000256" key="8">
    <source>
        <dbReference type="PIRSR" id="PIRSR000077-1"/>
    </source>
</evidence>